<dbReference type="Gene3D" id="3.40.50.720">
    <property type="entry name" value="NAD(P)-binding Rossmann-like Domain"/>
    <property type="match status" value="1"/>
</dbReference>
<dbReference type="Proteomes" id="UP000282086">
    <property type="component" value="Chromosome"/>
</dbReference>
<name>A0A447MWD4_SALET</name>
<sequence>MPKGNVGPFKVPPLLSDDKALFLSDILPTAWQAAKNAQIQQGSSVAVFGAGPVGLLTIACARLLGAEQIFVVDHHAWRLRFAEERYGAIPINFDDENDPAEKIIEQTAGHRGVDAVIDAVGFEAKGSMTETVLTNLKLEGSSGKALRQCIAAVRRGGVVSVPGVYAGFIHGFLFGDAFDKGLTFKMGQTHVHAWLGELLPLIEKGLLKPEEIVTHYMPFEEAARGLRNFRKTRRRVPEGYPGAGSDVGTSGAETGDGSSQPDARRRCLKQAAMKGLTERGCAGILCVNALTLMQMV</sequence>
<dbReference type="AlphaFoldDB" id="A0A447MWD4"/>
<evidence type="ECO:0000256" key="3">
    <source>
        <dbReference type="ARBA" id="ARBA00022833"/>
    </source>
</evidence>
<dbReference type="Pfam" id="PF00107">
    <property type="entry name" value="ADH_zinc_N"/>
    <property type="match status" value="1"/>
</dbReference>
<evidence type="ECO:0000313" key="7">
    <source>
        <dbReference type="Proteomes" id="UP000282086"/>
    </source>
</evidence>
<keyword evidence="3" id="KW-0862">Zinc</keyword>
<protein>
    <submittedName>
        <fullName evidence="6">Zinc-dependent alcohol dehydrogenase</fullName>
        <ecNumber evidence="6">1.2.99.4</ecNumber>
    </submittedName>
</protein>
<evidence type="ECO:0000256" key="4">
    <source>
        <dbReference type="SAM" id="MobiDB-lite"/>
    </source>
</evidence>
<evidence type="ECO:0000259" key="5">
    <source>
        <dbReference type="Pfam" id="PF00107"/>
    </source>
</evidence>
<accession>A0A447MWD4</accession>
<feature type="compositionally biased region" description="Polar residues" evidence="4">
    <location>
        <begin position="247"/>
        <end position="261"/>
    </location>
</feature>
<evidence type="ECO:0000256" key="2">
    <source>
        <dbReference type="ARBA" id="ARBA00022723"/>
    </source>
</evidence>
<dbReference type="SUPFAM" id="SSF51735">
    <property type="entry name" value="NAD(P)-binding Rossmann-fold domains"/>
    <property type="match status" value="1"/>
</dbReference>
<dbReference type="EC" id="1.2.99.4" evidence="6"/>
<reference evidence="6 7" key="1">
    <citation type="submission" date="2018-12" db="EMBL/GenBank/DDBJ databases">
        <authorList>
            <consortium name="Pathogen Informatics"/>
        </authorList>
    </citation>
    <scope>NUCLEOTIDE SEQUENCE [LARGE SCALE GENOMIC DNA]</scope>
    <source>
        <strain evidence="6 7">NCTC129</strain>
    </source>
</reference>
<keyword evidence="6" id="KW-0560">Oxidoreductase</keyword>
<feature type="domain" description="Alcohol dehydrogenase-like C-terminal" evidence="5">
    <location>
        <begin position="52"/>
        <end position="131"/>
    </location>
</feature>
<dbReference type="PANTHER" id="PTHR42813:SF2">
    <property type="entry name" value="DEHYDROGENASE, ZINC-CONTAINING, PUTATIVE (AFU_ORTHOLOGUE AFUA_2G02810)-RELATED"/>
    <property type="match status" value="1"/>
</dbReference>
<dbReference type="EMBL" id="LR134140">
    <property type="protein sequence ID" value="VDZ95319.1"/>
    <property type="molecule type" value="Genomic_DNA"/>
</dbReference>
<proteinExistence type="predicted"/>
<keyword evidence="2" id="KW-0479">Metal-binding</keyword>
<evidence type="ECO:0000256" key="1">
    <source>
        <dbReference type="ARBA" id="ARBA00001947"/>
    </source>
</evidence>
<dbReference type="InterPro" id="IPR036291">
    <property type="entry name" value="NAD(P)-bd_dom_sf"/>
</dbReference>
<dbReference type="GO" id="GO:0046872">
    <property type="term" value="F:metal ion binding"/>
    <property type="evidence" value="ECO:0007669"/>
    <property type="project" value="UniProtKB-KW"/>
</dbReference>
<organism evidence="6 7">
    <name type="scientific">Salmonella enterica I</name>
    <dbReference type="NCBI Taxonomy" id="59201"/>
    <lineage>
        <taxon>Bacteria</taxon>
        <taxon>Pseudomonadati</taxon>
        <taxon>Pseudomonadota</taxon>
        <taxon>Gammaproteobacteria</taxon>
        <taxon>Enterobacterales</taxon>
        <taxon>Enterobacteriaceae</taxon>
        <taxon>Salmonella</taxon>
    </lineage>
</organism>
<feature type="region of interest" description="Disordered" evidence="4">
    <location>
        <begin position="234"/>
        <end position="263"/>
    </location>
</feature>
<comment type="cofactor">
    <cofactor evidence="1">
        <name>Zn(2+)</name>
        <dbReference type="ChEBI" id="CHEBI:29105"/>
    </cofactor>
</comment>
<gene>
    <name evidence="6" type="primary">ybdR_1</name>
    <name evidence="6" type="ORF">NCTC129_01437</name>
</gene>
<dbReference type="GO" id="GO:0016491">
    <property type="term" value="F:oxidoreductase activity"/>
    <property type="evidence" value="ECO:0007669"/>
    <property type="project" value="UniProtKB-KW"/>
</dbReference>
<dbReference type="PANTHER" id="PTHR42813">
    <property type="entry name" value="ZINC-TYPE ALCOHOL DEHYDROGENASE-LIKE"/>
    <property type="match status" value="1"/>
</dbReference>
<dbReference type="InterPro" id="IPR013149">
    <property type="entry name" value="ADH-like_C"/>
</dbReference>
<evidence type="ECO:0000313" key="6">
    <source>
        <dbReference type="EMBL" id="VDZ95319.1"/>
    </source>
</evidence>